<evidence type="ECO:0000313" key="3">
    <source>
        <dbReference type="EMBL" id="PIS20979.1"/>
    </source>
</evidence>
<dbReference type="PANTHER" id="PTHR39340">
    <property type="entry name" value="SULFOFRUCTOSEPHOSPHATE ALDOLASE"/>
    <property type="match status" value="1"/>
</dbReference>
<sequence>MDSSIFTAQGKYLMLALDQRDSFKKLMSKEHPELVEDDEIVKNKRLILKTVSQHISGVLIDQDWGLPAYRQLDLKVPFLLPAEQTGYLEQQEEERETQISLWPQEIKKMGAQGTKLLVYFNPQAKTAQKQINTAKEVLEKSHQEELPLFLEIVRYGSLSTVEQCVGEFINNGVIADVFKLEPPQDKQECANITSLLNQTPWIILTRGIDFELFCGKLSAATSEGCSGFLAGRSLWQELLSLDTKEKKQEFLDRTLLQRLETIKKIVLR</sequence>
<evidence type="ECO:0000313" key="4">
    <source>
        <dbReference type="Proteomes" id="UP000231414"/>
    </source>
</evidence>
<comment type="caution">
    <text evidence="3">The sequence shown here is derived from an EMBL/GenBank/DDBJ whole genome shotgun (WGS) entry which is preliminary data.</text>
</comment>
<evidence type="ECO:0000256" key="1">
    <source>
        <dbReference type="ARBA" id="ARBA00008679"/>
    </source>
</evidence>
<dbReference type="Proteomes" id="UP000231414">
    <property type="component" value="Unassembled WGS sequence"/>
</dbReference>
<comment type="similarity">
    <text evidence="1">Belongs to the aldolase LacD family.</text>
</comment>
<evidence type="ECO:0008006" key="5">
    <source>
        <dbReference type="Google" id="ProtNLM"/>
    </source>
</evidence>
<organism evidence="3 4">
    <name type="scientific">candidate division WWE3 bacterium CG08_land_8_20_14_0_20_43_13</name>
    <dbReference type="NCBI Taxonomy" id="1975087"/>
    <lineage>
        <taxon>Bacteria</taxon>
        <taxon>Katanobacteria</taxon>
    </lineage>
</organism>
<dbReference type="InterPro" id="IPR013785">
    <property type="entry name" value="Aldolase_TIM"/>
</dbReference>
<dbReference type="AlphaFoldDB" id="A0A2H0X9Z4"/>
<dbReference type="GO" id="GO:0061595">
    <property type="term" value="F:6-deoxy-6-sulfofructose-1-phosphate aldolase activity"/>
    <property type="evidence" value="ECO:0007669"/>
    <property type="project" value="TreeGrafter"/>
</dbReference>
<dbReference type="InterPro" id="IPR050552">
    <property type="entry name" value="LacD_aldolase"/>
</dbReference>
<gene>
    <name evidence="3" type="ORF">COT52_01040</name>
</gene>
<evidence type="ECO:0000256" key="2">
    <source>
        <dbReference type="ARBA" id="ARBA00023239"/>
    </source>
</evidence>
<reference evidence="4" key="1">
    <citation type="submission" date="2017-09" db="EMBL/GenBank/DDBJ databases">
        <title>Depth-based differentiation of microbial function through sediment-hosted aquifers and enrichment of novel symbionts in the deep terrestrial subsurface.</title>
        <authorList>
            <person name="Probst A.J."/>
            <person name="Ladd B."/>
            <person name="Jarett J.K."/>
            <person name="Geller-Mcgrath D.E."/>
            <person name="Sieber C.M.K."/>
            <person name="Emerson J.B."/>
            <person name="Anantharaman K."/>
            <person name="Thomas B.C."/>
            <person name="Malmstrom R."/>
            <person name="Stieglmeier M."/>
            <person name="Klingl A."/>
            <person name="Woyke T."/>
            <person name="Ryan C.M."/>
            <person name="Banfield J.F."/>
        </authorList>
    </citation>
    <scope>NUCLEOTIDE SEQUENCE [LARGE SCALE GENOMIC DNA]</scope>
</reference>
<dbReference type="SUPFAM" id="SSF51569">
    <property type="entry name" value="Aldolase"/>
    <property type="match status" value="1"/>
</dbReference>
<dbReference type="GO" id="GO:1902777">
    <property type="term" value="P:6-sulfoquinovose(1-) catabolic process"/>
    <property type="evidence" value="ECO:0007669"/>
    <property type="project" value="TreeGrafter"/>
</dbReference>
<dbReference type="PANTHER" id="PTHR39340:SF1">
    <property type="entry name" value="SULFOFRUCTOSEPHOSPHATE ALDOLASE"/>
    <property type="match status" value="1"/>
</dbReference>
<keyword evidence="2" id="KW-0456">Lyase</keyword>
<dbReference type="Pfam" id="PF01791">
    <property type="entry name" value="DeoC"/>
    <property type="match status" value="1"/>
</dbReference>
<name>A0A2H0X9Z4_UNCKA</name>
<protein>
    <recommendedName>
        <fullName evidence="5">Tagatose-bisphosphate aldolase</fullName>
    </recommendedName>
</protein>
<dbReference type="InterPro" id="IPR002915">
    <property type="entry name" value="DeoC/FbaB/LacD_aldolase"/>
</dbReference>
<dbReference type="EMBL" id="PEYW01000011">
    <property type="protein sequence ID" value="PIS20979.1"/>
    <property type="molecule type" value="Genomic_DNA"/>
</dbReference>
<dbReference type="Gene3D" id="3.20.20.70">
    <property type="entry name" value="Aldolase class I"/>
    <property type="match status" value="1"/>
</dbReference>
<proteinExistence type="inferred from homology"/>
<accession>A0A2H0X9Z4</accession>